<dbReference type="PANTHER" id="PTHR30143">
    <property type="entry name" value="ACID HYDRATASE"/>
    <property type="match status" value="1"/>
</dbReference>
<feature type="domain" description="Fumarylacetoacetase-like C-terminal" evidence="2">
    <location>
        <begin position="79"/>
        <end position="261"/>
    </location>
</feature>
<proteinExistence type="predicted"/>
<dbReference type="Gene3D" id="3.90.850.10">
    <property type="entry name" value="Fumarylacetoacetase-like, C-terminal domain"/>
    <property type="match status" value="1"/>
</dbReference>
<sequence>MPLKPADVGALADALWEADQTRVPIPALTSTRQDLDIDDAYVIQSQNISRRVNAGAVVVGRKVGLTAAPMQQLLGVNEPDFGVVLDDMFVEDGDLIDLDRLVQPRVEAEMAFVMERDLTGPGVTVANALTAVAGVLPAIEIVDSRVADWKIKLVDTVADNASSGLLVLGGRITKVNEIDLRLVGMELTCNGALVDTGAGAAALGNPIRCVSWLANKLAAFGAGLRAGDVVLPGAVHRMVNVSPGDVFRADFAHLGAVTARFSKPTEVAA</sequence>
<dbReference type="InterPro" id="IPR050772">
    <property type="entry name" value="Hydratase-Decarb/MhpD_sf"/>
</dbReference>
<reference evidence="3" key="1">
    <citation type="journal article" date="2023" name="Environ. Microbiol.">
        <title>The 2-methylpropene degradation pathway in Mycobacteriaceae family strains.</title>
        <authorList>
            <person name="Helbich S."/>
            <person name="Barrantes I."/>
            <person name="Dos Anjos Borges L.G."/>
            <person name="Pieper D.H."/>
            <person name="Vainshtein Y."/>
            <person name="Sohn K."/>
            <person name="Engesser K.H."/>
        </authorList>
    </citation>
    <scope>NUCLEOTIDE SEQUENCE</scope>
    <source>
        <strain evidence="3">IBE100</strain>
    </source>
</reference>
<dbReference type="GO" id="GO:0016787">
    <property type="term" value="F:hydrolase activity"/>
    <property type="evidence" value="ECO:0007669"/>
    <property type="project" value="UniProtKB-KW"/>
</dbReference>
<dbReference type="InterPro" id="IPR036663">
    <property type="entry name" value="Fumarylacetoacetase_C_sf"/>
</dbReference>
<dbReference type="SUPFAM" id="SSF56529">
    <property type="entry name" value="FAH"/>
    <property type="match status" value="1"/>
</dbReference>
<dbReference type="Proteomes" id="UP001154266">
    <property type="component" value="Unassembled WGS sequence"/>
</dbReference>
<protein>
    <submittedName>
        <fullName evidence="3">Fumarylacetoacetate hydrolase family protein</fullName>
    </submittedName>
</protein>
<evidence type="ECO:0000259" key="2">
    <source>
        <dbReference type="Pfam" id="PF01557"/>
    </source>
</evidence>
<accession>A0ABT6H035</accession>
<gene>
    <name evidence="3" type="ORF">MNO81_28285</name>
</gene>
<keyword evidence="3" id="KW-0378">Hydrolase</keyword>
<evidence type="ECO:0000256" key="1">
    <source>
        <dbReference type="ARBA" id="ARBA00023239"/>
    </source>
</evidence>
<evidence type="ECO:0000313" key="3">
    <source>
        <dbReference type="EMBL" id="MDG5486711.1"/>
    </source>
</evidence>
<dbReference type="PANTHER" id="PTHR30143:SF0">
    <property type="entry name" value="2-KETO-4-PENTENOATE HYDRATASE"/>
    <property type="match status" value="1"/>
</dbReference>
<keyword evidence="4" id="KW-1185">Reference proteome</keyword>
<dbReference type="RefSeq" id="WP_278223817.1">
    <property type="nucleotide sequence ID" value="NZ_JAKZMO010000041.1"/>
</dbReference>
<dbReference type="Pfam" id="PF01557">
    <property type="entry name" value="FAA_hydrolase"/>
    <property type="match status" value="1"/>
</dbReference>
<dbReference type="InterPro" id="IPR011234">
    <property type="entry name" value="Fumarylacetoacetase-like_C"/>
</dbReference>
<dbReference type="EMBL" id="JAKZMO010000041">
    <property type="protein sequence ID" value="MDG5486711.1"/>
    <property type="molecule type" value="Genomic_DNA"/>
</dbReference>
<comment type="caution">
    <text evidence="3">The sequence shown here is derived from an EMBL/GenBank/DDBJ whole genome shotgun (WGS) entry which is preliminary data.</text>
</comment>
<keyword evidence="1" id="KW-0456">Lyase</keyword>
<name>A0ABT6H035_MYCGU</name>
<organism evidence="3 4">
    <name type="scientific">Mycolicibacterium gadium</name>
    <name type="common">Mycobacterium gadium</name>
    <dbReference type="NCBI Taxonomy" id="1794"/>
    <lineage>
        <taxon>Bacteria</taxon>
        <taxon>Bacillati</taxon>
        <taxon>Actinomycetota</taxon>
        <taxon>Actinomycetes</taxon>
        <taxon>Mycobacteriales</taxon>
        <taxon>Mycobacteriaceae</taxon>
        <taxon>Mycolicibacterium</taxon>
    </lineage>
</organism>
<evidence type="ECO:0000313" key="4">
    <source>
        <dbReference type="Proteomes" id="UP001154266"/>
    </source>
</evidence>